<name>A0ABQ2P5S7_9NEIS</name>
<dbReference type="SFLD" id="SFLDS00003">
    <property type="entry name" value="Haloacid_Dehalogenase"/>
    <property type="match status" value="1"/>
</dbReference>
<dbReference type="InterPro" id="IPR006439">
    <property type="entry name" value="HAD-SF_hydro_IA"/>
</dbReference>
<dbReference type="InterPro" id="IPR051806">
    <property type="entry name" value="HAD-like_SPP"/>
</dbReference>
<dbReference type="RefSeq" id="WP_188702392.1">
    <property type="nucleotide sequence ID" value="NZ_BMLX01000001.1"/>
</dbReference>
<reference evidence="2" key="1">
    <citation type="journal article" date="2019" name="Int. J. Syst. Evol. Microbiol.">
        <title>The Global Catalogue of Microorganisms (GCM) 10K type strain sequencing project: providing services to taxonomists for standard genome sequencing and annotation.</title>
        <authorList>
            <consortium name="The Broad Institute Genomics Platform"/>
            <consortium name="The Broad Institute Genome Sequencing Center for Infectious Disease"/>
            <person name="Wu L."/>
            <person name="Ma J."/>
        </authorList>
    </citation>
    <scope>NUCLEOTIDE SEQUENCE [LARGE SCALE GENOMIC DNA]</scope>
    <source>
        <strain evidence="2">CGMCC 1.8859</strain>
    </source>
</reference>
<dbReference type="Proteomes" id="UP000637267">
    <property type="component" value="Unassembled WGS sequence"/>
</dbReference>
<dbReference type="InterPro" id="IPR023214">
    <property type="entry name" value="HAD_sf"/>
</dbReference>
<dbReference type="Pfam" id="PF00702">
    <property type="entry name" value="Hydrolase"/>
    <property type="match status" value="1"/>
</dbReference>
<dbReference type="PANTHER" id="PTHR43481:SF4">
    <property type="entry name" value="GLYCEROL-1-PHOSPHATE PHOSPHOHYDROLASE 1-RELATED"/>
    <property type="match status" value="1"/>
</dbReference>
<dbReference type="SFLD" id="SFLDG01129">
    <property type="entry name" value="C1.5:_HAD__Beta-PGM__Phosphata"/>
    <property type="match status" value="1"/>
</dbReference>
<organism evidence="1 2">
    <name type="scientific">Silvimonas iriomotensis</name>
    <dbReference type="NCBI Taxonomy" id="449662"/>
    <lineage>
        <taxon>Bacteria</taxon>
        <taxon>Pseudomonadati</taxon>
        <taxon>Pseudomonadota</taxon>
        <taxon>Betaproteobacteria</taxon>
        <taxon>Neisseriales</taxon>
        <taxon>Chitinibacteraceae</taxon>
        <taxon>Silvimonas</taxon>
    </lineage>
</organism>
<dbReference type="PANTHER" id="PTHR43481">
    <property type="entry name" value="FRUCTOSE-1-PHOSPHATE PHOSPHATASE"/>
    <property type="match status" value="1"/>
</dbReference>
<dbReference type="Gene3D" id="3.40.50.1000">
    <property type="entry name" value="HAD superfamily/HAD-like"/>
    <property type="match status" value="1"/>
</dbReference>
<dbReference type="EMBL" id="BMLX01000001">
    <property type="protein sequence ID" value="GGP18772.1"/>
    <property type="molecule type" value="Genomic_DNA"/>
</dbReference>
<evidence type="ECO:0000313" key="1">
    <source>
        <dbReference type="EMBL" id="GGP18772.1"/>
    </source>
</evidence>
<dbReference type="Gene3D" id="1.10.150.240">
    <property type="entry name" value="Putative phosphatase, domain 2"/>
    <property type="match status" value="1"/>
</dbReference>
<keyword evidence="2" id="KW-1185">Reference proteome</keyword>
<evidence type="ECO:0000313" key="2">
    <source>
        <dbReference type="Proteomes" id="UP000637267"/>
    </source>
</evidence>
<dbReference type="InterPro" id="IPR023198">
    <property type="entry name" value="PGP-like_dom2"/>
</dbReference>
<dbReference type="InterPro" id="IPR036412">
    <property type="entry name" value="HAD-like_sf"/>
</dbReference>
<dbReference type="SUPFAM" id="SSF56784">
    <property type="entry name" value="HAD-like"/>
    <property type="match status" value="1"/>
</dbReference>
<comment type="caution">
    <text evidence="1">The sequence shown here is derived from an EMBL/GenBank/DDBJ whole genome shotgun (WGS) entry which is preliminary data.</text>
</comment>
<protein>
    <submittedName>
        <fullName evidence="1">Haloacid dehalogenase</fullName>
    </submittedName>
</protein>
<gene>
    <name evidence="1" type="ORF">GCM10010970_07080</name>
</gene>
<dbReference type="NCBIfam" id="TIGR01509">
    <property type="entry name" value="HAD-SF-IA-v3"/>
    <property type="match status" value="1"/>
</dbReference>
<accession>A0ABQ2P5S7</accession>
<sequence>MQQHRAQAFLFDMDGTLIDSHILVERVWEAWCARCDLNLDDIRPYTHGVRTEDTVRMVAPHLDVATEVAWMEEIETDTTGGIAPVPGADVFLQAMPAGRWAVVTSASRPVLDARFAACNMQLPAVVVTSEEVDRGKPAPDPYLLAARRLGVDPARCIVFEDAPAGMASALAAGCKVVLVGDFISDEPGVIGHITDFAQLEFAVDGDLLLSAPAPVLKGLRAIA</sequence>
<proteinExistence type="predicted"/>